<dbReference type="EMBL" id="MT142786">
    <property type="protein sequence ID" value="QJA88537.1"/>
    <property type="molecule type" value="Genomic_DNA"/>
</dbReference>
<sequence>MPVFDFECKRCNHIHEAITPVSKEEMPCPACGAPSKRIISGSHRENDDAGWIKGVLKVVDKESHDPHTREFLKNPTRSNYRAWMKANNLRHFEPGEEKTRPPEPNHEKIQKEMWNSLQKRRRIEVG</sequence>
<organism evidence="3">
    <name type="scientific">viral metagenome</name>
    <dbReference type="NCBI Taxonomy" id="1070528"/>
    <lineage>
        <taxon>unclassified sequences</taxon>
        <taxon>metagenomes</taxon>
        <taxon>organismal metagenomes</taxon>
    </lineage>
</organism>
<dbReference type="NCBIfam" id="TIGR02605">
    <property type="entry name" value="CxxC_CxxC_SSSS"/>
    <property type="match status" value="1"/>
</dbReference>
<name>A0A6M3L1V6_9ZZZZ</name>
<dbReference type="Pfam" id="PF09723">
    <property type="entry name" value="Zn_ribbon_8"/>
    <property type="match status" value="1"/>
</dbReference>
<evidence type="ECO:0000313" key="3">
    <source>
        <dbReference type="EMBL" id="QJA88537.1"/>
    </source>
</evidence>
<dbReference type="SUPFAM" id="SSF57802">
    <property type="entry name" value="Rubredoxin-like"/>
    <property type="match status" value="1"/>
</dbReference>
<evidence type="ECO:0000259" key="2">
    <source>
        <dbReference type="SMART" id="SM00834"/>
    </source>
</evidence>
<reference evidence="3" key="1">
    <citation type="submission" date="2020-03" db="EMBL/GenBank/DDBJ databases">
        <title>The deep terrestrial virosphere.</title>
        <authorList>
            <person name="Holmfeldt K."/>
            <person name="Nilsson E."/>
            <person name="Simone D."/>
            <person name="Lopez-Fernandez M."/>
            <person name="Wu X."/>
            <person name="de Brujin I."/>
            <person name="Lundin D."/>
            <person name="Andersson A."/>
            <person name="Bertilsson S."/>
            <person name="Dopson M."/>
        </authorList>
    </citation>
    <scope>NUCLEOTIDE SEQUENCE</scope>
    <source>
        <strain evidence="3">MM415B02743</strain>
    </source>
</reference>
<feature type="region of interest" description="Disordered" evidence="1">
    <location>
        <begin position="91"/>
        <end position="126"/>
    </location>
</feature>
<proteinExistence type="predicted"/>
<dbReference type="AlphaFoldDB" id="A0A6M3L1V6"/>
<dbReference type="InterPro" id="IPR013429">
    <property type="entry name" value="Regulatory_FmdB_Zinc_ribbon"/>
</dbReference>
<gene>
    <name evidence="3" type="ORF">MM415B02743_0008</name>
</gene>
<protein>
    <recommendedName>
        <fullName evidence="2">Putative regulatory protein FmdB zinc ribbon domain-containing protein</fullName>
    </recommendedName>
</protein>
<evidence type="ECO:0000256" key="1">
    <source>
        <dbReference type="SAM" id="MobiDB-lite"/>
    </source>
</evidence>
<feature type="domain" description="Putative regulatory protein FmdB zinc ribbon" evidence="2">
    <location>
        <begin position="1"/>
        <end position="40"/>
    </location>
</feature>
<feature type="compositionally biased region" description="Basic and acidic residues" evidence="1">
    <location>
        <begin position="91"/>
        <end position="111"/>
    </location>
</feature>
<accession>A0A6M3L1V6</accession>
<dbReference type="SMART" id="SM00834">
    <property type="entry name" value="CxxC_CXXC_SSSS"/>
    <property type="match status" value="1"/>
</dbReference>